<organism evidence="3 4">
    <name type="scientific">Schizophyllum amplum</name>
    <dbReference type="NCBI Taxonomy" id="97359"/>
    <lineage>
        <taxon>Eukaryota</taxon>
        <taxon>Fungi</taxon>
        <taxon>Dikarya</taxon>
        <taxon>Basidiomycota</taxon>
        <taxon>Agaricomycotina</taxon>
        <taxon>Agaricomycetes</taxon>
        <taxon>Agaricomycetidae</taxon>
        <taxon>Agaricales</taxon>
        <taxon>Schizophyllaceae</taxon>
        <taxon>Schizophyllum</taxon>
    </lineage>
</organism>
<keyword evidence="2" id="KW-0732">Signal</keyword>
<dbReference type="EMBL" id="VDMD01000064">
    <property type="protein sequence ID" value="TRM56622.1"/>
    <property type="molecule type" value="Genomic_DNA"/>
</dbReference>
<feature type="signal peptide" evidence="2">
    <location>
        <begin position="1"/>
        <end position="19"/>
    </location>
</feature>
<sequence>MVAFTALTASLLLSTLVSAQSDDTALQIEAIKAHFSNAGLVPDLLESFEPQGTLTLNFDGVGDITPGQALSADQVAPVPTLTISTSNSSATSGAFTVAMVDADIVGSDESSVTRHWLVNGDTIDGSSVSNSSATPITDYAGPGPAEGSGAHRYVVLVYAQPESFSPPSELSQSGAAVEKYDFKNYVSSSGLGPLLAANYFTVEAGTSTVTVSETSAVESSTLSASATGSDTASGSGSATDSAADAAATNENGAASMTGSGVVSVVMAGFVALAVL</sequence>
<dbReference type="Proteomes" id="UP000320762">
    <property type="component" value="Unassembled WGS sequence"/>
</dbReference>
<evidence type="ECO:0000256" key="2">
    <source>
        <dbReference type="SAM" id="SignalP"/>
    </source>
</evidence>
<comment type="caution">
    <text evidence="3">The sequence shown here is derived from an EMBL/GenBank/DDBJ whole genome shotgun (WGS) entry which is preliminary data.</text>
</comment>
<evidence type="ECO:0000313" key="4">
    <source>
        <dbReference type="Proteomes" id="UP000320762"/>
    </source>
</evidence>
<dbReference type="InterPro" id="IPR008914">
    <property type="entry name" value="PEBP"/>
</dbReference>
<feature type="region of interest" description="Disordered" evidence="1">
    <location>
        <begin position="216"/>
        <end position="243"/>
    </location>
</feature>
<dbReference type="STRING" id="97359.A0A550BVP9"/>
<evidence type="ECO:0000256" key="1">
    <source>
        <dbReference type="SAM" id="MobiDB-lite"/>
    </source>
</evidence>
<dbReference type="SUPFAM" id="SSF49777">
    <property type="entry name" value="PEBP-like"/>
    <property type="match status" value="1"/>
</dbReference>
<dbReference type="InterPro" id="IPR036610">
    <property type="entry name" value="PEBP-like_sf"/>
</dbReference>
<dbReference type="PANTHER" id="PTHR11362">
    <property type="entry name" value="PHOSPHATIDYLETHANOLAMINE-BINDING PROTEIN"/>
    <property type="match status" value="1"/>
</dbReference>
<feature type="chain" id="PRO_5022193255" evidence="2">
    <location>
        <begin position="20"/>
        <end position="275"/>
    </location>
</feature>
<dbReference type="Gene3D" id="3.90.280.10">
    <property type="entry name" value="PEBP-like"/>
    <property type="match status" value="1"/>
</dbReference>
<name>A0A550BVP9_9AGAR</name>
<dbReference type="PANTHER" id="PTHR11362:SF140">
    <property type="entry name" value="PEBP-LIKE PROTEIN"/>
    <property type="match status" value="1"/>
</dbReference>
<dbReference type="InterPro" id="IPR035810">
    <property type="entry name" value="PEBP_euk"/>
</dbReference>
<dbReference type="Pfam" id="PF01161">
    <property type="entry name" value="PBP"/>
    <property type="match status" value="1"/>
</dbReference>
<dbReference type="AlphaFoldDB" id="A0A550BVP9"/>
<keyword evidence="4" id="KW-1185">Reference proteome</keyword>
<evidence type="ECO:0000313" key="3">
    <source>
        <dbReference type="EMBL" id="TRM56622.1"/>
    </source>
</evidence>
<proteinExistence type="predicted"/>
<protein>
    <submittedName>
        <fullName evidence="3">Phosphatidylethanolamine-binding protein</fullName>
    </submittedName>
</protein>
<accession>A0A550BVP9</accession>
<gene>
    <name evidence="3" type="ORF">BD626DRAFT_518747</name>
</gene>
<dbReference type="OrthoDB" id="2506647at2759"/>
<reference evidence="3 4" key="1">
    <citation type="journal article" date="2019" name="New Phytol.">
        <title>Comparative genomics reveals unique wood-decay strategies and fruiting body development in the Schizophyllaceae.</title>
        <authorList>
            <person name="Almasi E."/>
            <person name="Sahu N."/>
            <person name="Krizsan K."/>
            <person name="Balint B."/>
            <person name="Kovacs G.M."/>
            <person name="Kiss B."/>
            <person name="Cseklye J."/>
            <person name="Drula E."/>
            <person name="Henrissat B."/>
            <person name="Nagy I."/>
            <person name="Chovatia M."/>
            <person name="Adam C."/>
            <person name="LaButti K."/>
            <person name="Lipzen A."/>
            <person name="Riley R."/>
            <person name="Grigoriev I.V."/>
            <person name="Nagy L.G."/>
        </authorList>
    </citation>
    <scope>NUCLEOTIDE SEQUENCE [LARGE SCALE GENOMIC DNA]</scope>
    <source>
        <strain evidence="3 4">NL-1724</strain>
    </source>
</reference>
<dbReference type="CDD" id="cd00866">
    <property type="entry name" value="PEBP_euk"/>
    <property type="match status" value="1"/>
</dbReference>